<dbReference type="SUPFAM" id="SSF48371">
    <property type="entry name" value="ARM repeat"/>
    <property type="match status" value="1"/>
</dbReference>
<proteinExistence type="predicted"/>
<dbReference type="CDD" id="cd07064">
    <property type="entry name" value="AlkD_like_1"/>
    <property type="match status" value="1"/>
</dbReference>
<evidence type="ECO:0000313" key="2">
    <source>
        <dbReference type="Proteomes" id="UP001156102"/>
    </source>
</evidence>
<sequence length="231" mass="26856">MHPFVQAVQTHFEQHRNPEKAEPMARYMKNQYLFLGIQTPERKVLLKECLQQYGTPGFAELPQVVRELWDLPEREYPIVALDLLEKHHKQLDSSFLPLLEYIITTKSWWDTVDYIAARLVGLIFAKESACIAAYIPKWMNSGNMWLQRTAILFQLKYKESTDTALLFSLIEQLSGSKEFFIQKAIGWALREYAKTDADAVWQFVQSHDLAPLSKREAIKHIKAQYVGHTGQ</sequence>
<dbReference type="PANTHER" id="PTHR34070">
    <property type="entry name" value="ARMADILLO-TYPE FOLD"/>
    <property type="match status" value="1"/>
</dbReference>
<dbReference type="PANTHER" id="PTHR34070:SF1">
    <property type="entry name" value="DNA ALKYLATION REPAIR PROTEIN"/>
    <property type="match status" value="1"/>
</dbReference>
<dbReference type="Proteomes" id="UP001156102">
    <property type="component" value="Unassembled WGS sequence"/>
</dbReference>
<dbReference type="Gene3D" id="1.25.10.90">
    <property type="match status" value="1"/>
</dbReference>
<organism evidence="1 2">
    <name type="scientific">Ectobacillus ponti</name>
    <dbReference type="NCBI Taxonomy" id="2961894"/>
    <lineage>
        <taxon>Bacteria</taxon>
        <taxon>Bacillati</taxon>
        <taxon>Bacillota</taxon>
        <taxon>Bacilli</taxon>
        <taxon>Bacillales</taxon>
        <taxon>Bacillaceae</taxon>
        <taxon>Ectobacillus</taxon>
    </lineage>
</organism>
<dbReference type="AlphaFoldDB" id="A0AA42BQE6"/>
<keyword evidence="2" id="KW-1185">Reference proteome</keyword>
<dbReference type="InterPro" id="IPR016024">
    <property type="entry name" value="ARM-type_fold"/>
</dbReference>
<reference evidence="1" key="1">
    <citation type="submission" date="2022-07" db="EMBL/GenBank/DDBJ databases">
        <authorList>
            <person name="Li W.-J."/>
            <person name="Deng Q.-Q."/>
        </authorList>
    </citation>
    <scope>NUCLEOTIDE SEQUENCE</scope>
    <source>
        <strain evidence="1">SYSU M60031</strain>
    </source>
</reference>
<accession>A0AA42BQE6</accession>
<protein>
    <submittedName>
        <fullName evidence="1">DNA alkylation repair protein</fullName>
    </submittedName>
</protein>
<dbReference type="EMBL" id="JANCLT010000007">
    <property type="protein sequence ID" value="MCP8969807.1"/>
    <property type="molecule type" value="Genomic_DNA"/>
</dbReference>
<evidence type="ECO:0000313" key="1">
    <source>
        <dbReference type="EMBL" id="MCP8969807.1"/>
    </source>
</evidence>
<dbReference type="InterPro" id="IPR014825">
    <property type="entry name" value="DNA_alkylation"/>
</dbReference>
<dbReference type="RefSeq" id="WP_254759722.1">
    <property type="nucleotide sequence ID" value="NZ_JANCLT010000007.1"/>
</dbReference>
<dbReference type="Pfam" id="PF08713">
    <property type="entry name" value="DNA_alkylation"/>
    <property type="match status" value="1"/>
</dbReference>
<name>A0AA42BQE6_9BACI</name>
<comment type="caution">
    <text evidence="1">The sequence shown here is derived from an EMBL/GenBank/DDBJ whole genome shotgun (WGS) entry which is preliminary data.</text>
</comment>
<gene>
    <name evidence="1" type="ORF">NK662_14845</name>
</gene>